<dbReference type="InterPro" id="IPR036691">
    <property type="entry name" value="Endo/exonu/phosph_ase_sf"/>
</dbReference>
<dbReference type="SUPFAM" id="SSF56672">
    <property type="entry name" value="DNA/RNA polymerases"/>
    <property type="match status" value="1"/>
</dbReference>
<gene>
    <name evidence="2" type="primary">X-element ORF2</name>
    <name evidence="2" type="ORF">TNCV_1504531</name>
</gene>
<dbReference type="InterPro" id="IPR000477">
    <property type="entry name" value="RT_dom"/>
</dbReference>
<dbReference type="PANTHER" id="PTHR36688:SF2">
    <property type="entry name" value="ENDONUCLEASE_EXONUCLEASE_PHOSPHATASE DOMAIN-CONTAINING PROTEIN"/>
    <property type="match status" value="1"/>
</dbReference>
<dbReference type="InterPro" id="IPR005135">
    <property type="entry name" value="Endo/exonuclease/phosphatase"/>
</dbReference>
<reference evidence="2" key="1">
    <citation type="submission" date="2020-08" db="EMBL/GenBank/DDBJ databases">
        <title>Multicomponent nature underlies the extraordinary mechanical properties of spider dragline silk.</title>
        <authorList>
            <person name="Kono N."/>
            <person name="Nakamura H."/>
            <person name="Mori M."/>
            <person name="Yoshida Y."/>
            <person name="Ohtoshi R."/>
            <person name="Malay A.D."/>
            <person name="Moran D.A.P."/>
            <person name="Tomita M."/>
            <person name="Numata K."/>
            <person name="Arakawa K."/>
        </authorList>
    </citation>
    <scope>NUCLEOTIDE SEQUENCE</scope>
</reference>
<dbReference type="SUPFAM" id="SSF56219">
    <property type="entry name" value="DNase I-like"/>
    <property type="match status" value="1"/>
</dbReference>
<organism evidence="2 3">
    <name type="scientific">Trichonephila clavipes</name>
    <name type="common">Golden silk orbweaver</name>
    <name type="synonym">Nephila clavipes</name>
    <dbReference type="NCBI Taxonomy" id="2585209"/>
    <lineage>
        <taxon>Eukaryota</taxon>
        <taxon>Metazoa</taxon>
        <taxon>Ecdysozoa</taxon>
        <taxon>Arthropoda</taxon>
        <taxon>Chelicerata</taxon>
        <taxon>Arachnida</taxon>
        <taxon>Araneae</taxon>
        <taxon>Araneomorphae</taxon>
        <taxon>Entelegynae</taxon>
        <taxon>Araneoidea</taxon>
        <taxon>Nephilidae</taxon>
        <taxon>Trichonephila</taxon>
    </lineage>
</organism>
<accession>A0A8X6S1K8</accession>
<dbReference type="EMBL" id="BMAU01021203">
    <property type="protein sequence ID" value="GFX98877.1"/>
    <property type="molecule type" value="Genomic_DNA"/>
</dbReference>
<name>A0A8X6S1K8_TRICX</name>
<feature type="domain" description="Reverse transcriptase" evidence="1">
    <location>
        <begin position="394"/>
        <end position="661"/>
    </location>
</feature>
<proteinExistence type="predicted"/>
<dbReference type="Proteomes" id="UP000887159">
    <property type="component" value="Unassembled WGS sequence"/>
</dbReference>
<evidence type="ECO:0000313" key="3">
    <source>
        <dbReference type="Proteomes" id="UP000887159"/>
    </source>
</evidence>
<keyword evidence="2" id="KW-0695">RNA-directed DNA polymerase</keyword>
<protein>
    <submittedName>
        <fullName evidence="2">Probable RNA-directed DNA polymerase from transposon X-element</fullName>
    </submittedName>
</protein>
<dbReference type="Pfam" id="PF14529">
    <property type="entry name" value="Exo_endo_phos_2"/>
    <property type="match status" value="1"/>
</dbReference>
<comment type="caution">
    <text evidence="2">The sequence shown here is derived from an EMBL/GenBank/DDBJ whole genome shotgun (WGS) entry which is preliminary data.</text>
</comment>
<dbReference type="InterPro" id="IPR052560">
    <property type="entry name" value="RdDP_mobile_element"/>
</dbReference>
<dbReference type="PROSITE" id="PS50878">
    <property type="entry name" value="RT_POL"/>
    <property type="match status" value="1"/>
</dbReference>
<dbReference type="Gene3D" id="3.60.10.10">
    <property type="entry name" value="Endonuclease/exonuclease/phosphatase"/>
    <property type="match status" value="1"/>
</dbReference>
<sequence>MQTIEATIVILTPLDHEPISIVSVYVPPKSDEFTFTIDIENLIQTSSNCVLFGDFNAPHTAWNCNSNSSRGTRLLDYTNLANLYIAYPDTPTRFGINSANTLDIAIIRNFYYPYSINSLHELSSDHNPVMLNFTLKLNKDITNPRAVHTNWPLFSKYLNTNLSLLNYHPNSINSSSDIDQKISEFTDTVRAAHSHASRPIETLHKSFTPHHIHKLIRQKNQFRNLYHRTLDPHYKTLYNRAQKNVKKELKNYTNENWTARLQALNTQDNSLWAVQKFFKNKRSDIPSLHCTTGTAITDKQKADILAESILTNFTENERQNNDFDDDDEIVNNTVNAFLSHPPPPTAETAYPSEIISYIKSSNPKKAPGKDGISNRMTKNFTLKAILILTILVNKILKHNYFPKIWKEAIIFPILKPGKSKNNPASYRPISLLSTLSKITESIILTRLKNIININKTINPNQYGFTNKLSTLHPLLNLTEAISEGFQRKKSTGAVFLDIQKAFDRVWLTGLTFKLITYNIPPPLICLLHSYNSDRSYQVRVKDTLSNTKNIRCGVAQGSLLGPLLFNLYINDIPDYTLTKLNMFADDTAVHTTYRRISSVTYALNKHLKLLEKYYDQWKISINVEKSAAVIFTKRRKLPPPPTMYNTTIPWSQSTKYLGIIFDKNLTWKTHIQHTRNKFRKIMFKLYP</sequence>
<evidence type="ECO:0000259" key="1">
    <source>
        <dbReference type="PROSITE" id="PS50878"/>
    </source>
</evidence>
<evidence type="ECO:0000313" key="2">
    <source>
        <dbReference type="EMBL" id="GFX98877.1"/>
    </source>
</evidence>
<dbReference type="AlphaFoldDB" id="A0A8X6S1K8"/>
<dbReference type="CDD" id="cd01650">
    <property type="entry name" value="RT_nLTR_like"/>
    <property type="match status" value="1"/>
</dbReference>
<keyword evidence="3" id="KW-1185">Reference proteome</keyword>
<keyword evidence="2" id="KW-0808">Transferase</keyword>
<dbReference type="PANTHER" id="PTHR36688">
    <property type="entry name" value="ENDO/EXONUCLEASE/PHOSPHATASE DOMAIN-CONTAINING PROTEIN"/>
    <property type="match status" value="1"/>
</dbReference>
<dbReference type="GO" id="GO:0003964">
    <property type="term" value="F:RNA-directed DNA polymerase activity"/>
    <property type="evidence" value="ECO:0007669"/>
    <property type="project" value="UniProtKB-KW"/>
</dbReference>
<dbReference type="Pfam" id="PF00078">
    <property type="entry name" value="RVT_1"/>
    <property type="match status" value="1"/>
</dbReference>
<dbReference type="InterPro" id="IPR043502">
    <property type="entry name" value="DNA/RNA_pol_sf"/>
</dbReference>
<keyword evidence="2" id="KW-0548">Nucleotidyltransferase</keyword>